<sequence>MFVEYLNPPPSVDHQVPTFIAPGPAVSTEADHDIEVAHMDNNSFVEFPILEPSFEESSTQIYKEAFTESCWIKAVQEELNKFKRLKVWELVPHLDHVMIITLKWIYKVKLDEVGADTQMVEKSKLDEDPQEKAVDHTRYHGMIGTLMYLTSSRPDLIFDVCMSFANADHAGCQYTRKSMSGNMQLLGDRLSRVSVGRHFTKPLARERFDFLINKLGMTSMSPETMQQLADEEEE</sequence>
<dbReference type="AlphaFoldDB" id="A0A699ITL3"/>
<protein>
    <recommendedName>
        <fullName evidence="2">Reverse transcriptase Ty1/copia-type domain-containing protein</fullName>
    </recommendedName>
</protein>
<organism evidence="1">
    <name type="scientific">Tanacetum cinerariifolium</name>
    <name type="common">Dalmatian daisy</name>
    <name type="synonym">Chrysanthemum cinerariifolium</name>
    <dbReference type="NCBI Taxonomy" id="118510"/>
    <lineage>
        <taxon>Eukaryota</taxon>
        <taxon>Viridiplantae</taxon>
        <taxon>Streptophyta</taxon>
        <taxon>Embryophyta</taxon>
        <taxon>Tracheophyta</taxon>
        <taxon>Spermatophyta</taxon>
        <taxon>Magnoliopsida</taxon>
        <taxon>eudicotyledons</taxon>
        <taxon>Gunneridae</taxon>
        <taxon>Pentapetalae</taxon>
        <taxon>asterids</taxon>
        <taxon>campanulids</taxon>
        <taxon>Asterales</taxon>
        <taxon>Asteraceae</taxon>
        <taxon>Asteroideae</taxon>
        <taxon>Anthemideae</taxon>
        <taxon>Anthemidinae</taxon>
        <taxon>Tanacetum</taxon>
    </lineage>
</organism>
<comment type="caution">
    <text evidence="1">The sequence shown here is derived from an EMBL/GenBank/DDBJ whole genome shotgun (WGS) entry which is preliminary data.</text>
</comment>
<accession>A0A699ITL3</accession>
<proteinExistence type="predicted"/>
<feature type="non-terminal residue" evidence="1">
    <location>
        <position position="234"/>
    </location>
</feature>
<name>A0A699ITL3_TANCI</name>
<evidence type="ECO:0008006" key="2">
    <source>
        <dbReference type="Google" id="ProtNLM"/>
    </source>
</evidence>
<gene>
    <name evidence="1" type="ORF">Tci_553181</name>
</gene>
<reference evidence="1" key="1">
    <citation type="journal article" date="2019" name="Sci. Rep.">
        <title>Draft genome of Tanacetum cinerariifolium, the natural source of mosquito coil.</title>
        <authorList>
            <person name="Yamashiro T."/>
            <person name="Shiraishi A."/>
            <person name="Satake H."/>
            <person name="Nakayama K."/>
        </authorList>
    </citation>
    <scope>NUCLEOTIDE SEQUENCE</scope>
</reference>
<dbReference type="EMBL" id="BKCJ010326901">
    <property type="protein sequence ID" value="GEZ81208.1"/>
    <property type="molecule type" value="Genomic_DNA"/>
</dbReference>
<evidence type="ECO:0000313" key="1">
    <source>
        <dbReference type="EMBL" id="GEZ81208.1"/>
    </source>
</evidence>